<reference evidence="2 3" key="1">
    <citation type="submission" date="2015-09" db="EMBL/GenBank/DDBJ databases">
        <title>Genome announcement of multiple Pseudomonas syringae strains.</title>
        <authorList>
            <person name="Thakur S."/>
            <person name="Wang P.W."/>
            <person name="Gong Y."/>
            <person name="Weir B.S."/>
            <person name="Guttman D.S."/>
        </authorList>
    </citation>
    <scope>NUCLEOTIDE SEQUENCE [LARGE SCALE GENOMIC DNA]</scope>
    <source>
        <strain evidence="2 3">ICMP2802</strain>
    </source>
</reference>
<dbReference type="AlphaFoldDB" id="A0A0L8ITX4"/>
<dbReference type="SUPFAM" id="SSF56399">
    <property type="entry name" value="ADP-ribosylation"/>
    <property type="match status" value="1"/>
</dbReference>
<accession>A0A0L8ITX4</accession>
<protein>
    <submittedName>
        <fullName evidence="2">Uncharacterized protein</fullName>
    </submittedName>
</protein>
<dbReference type="EMBL" id="LJPM01000495">
    <property type="protein sequence ID" value="KPW12742.1"/>
    <property type="molecule type" value="Genomic_DNA"/>
</dbReference>
<organism evidence="2 3">
    <name type="scientific">Pseudomonas syringae pv. aceris</name>
    <dbReference type="NCBI Taxonomy" id="199198"/>
    <lineage>
        <taxon>Bacteria</taxon>
        <taxon>Pseudomonadati</taxon>
        <taxon>Pseudomonadota</taxon>
        <taxon>Gammaproteobacteria</taxon>
        <taxon>Pseudomonadales</taxon>
        <taxon>Pseudomonadaceae</taxon>
        <taxon>Pseudomonas</taxon>
        <taxon>Pseudomonas syringae</taxon>
    </lineage>
</organism>
<comment type="caution">
    <text evidence="2">The sequence shown here is derived from an EMBL/GenBank/DDBJ whole genome shotgun (WGS) entry which is preliminary data.</text>
</comment>
<dbReference type="InterPro" id="IPR050708">
    <property type="entry name" value="T6SS_VgrG/RHS"/>
</dbReference>
<keyword evidence="1" id="KW-1133">Transmembrane helix</keyword>
<dbReference type="Proteomes" id="UP000050297">
    <property type="component" value="Unassembled WGS sequence"/>
</dbReference>
<dbReference type="Gene3D" id="2.180.10.10">
    <property type="entry name" value="RHS repeat-associated core"/>
    <property type="match status" value="1"/>
</dbReference>
<proteinExistence type="predicted"/>
<keyword evidence="1" id="KW-0472">Membrane</keyword>
<gene>
    <name evidence="2" type="ORF">ALO91_03294</name>
</gene>
<dbReference type="PANTHER" id="PTHR32305:SF15">
    <property type="entry name" value="PROTEIN RHSA-RELATED"/>
    <property type="match status" value="1"/>
</dbReference>
<evidence type="ECO:0000256" key="1">
    <source>
        <dbReference type="SAM" id="Phobius"/>
    </source>
</evidence>
<dbReference type="NCBIfam" id="TIGR03696">
    <property type="entry name" value="Rhs_assc_core"/>
    <property type="match status" value="1"/>
</dbReference>
<feature type="transmembrane region" description="Helical" evidence="1">
    <location>
        <begin position="208"/>
        <end position="228"/>
    </location>
</feature>
<name>A0A0L8ITX4_PSESX</name>
<sequence>MAILCRYTYDPLDRVSTLTPLAQAVFNRFYNGEQLMTELQGGRQRTCVRAGGQLLAQQLREGDEVVTTMIAGDRNKSVLHASEAGQQSDVVYTPFGHHQAVQASAELPGFNGEQPDPLTGHYLLGNGYRAYNPVLMRFNSPDSLSPFGKGGLNAYAYCVGDPVNRVDPTGHISIGLAFLSGVLFSAVGAGAIGASVGLKDSDSELSTILGVVGSLSLLIGASGLANTVHKWRGAKFPIKDLKKVHQKELDEVTKRARRTSQLLREARERERERMMSGITPEMASARGFINKMTSAEALVIDGNTFYSDNRLYSFQQAHLDSQYRATGRSFTAVRADSQGRLEVKNIRSGRTFSQNNYAIRGSQSDREGSPA</sequence>
<dbReference type="PATRIC" id="fig|199198.4.peg.2869"/>
<keyword evidence="1" id="KW-0812">Transmembrane</keyword>
<feature type="transmembrane region" description="Helical" evidence="1">
    <location>
        <begin position="174"/>
        <end position="196"/>
    </location>
</feature>
<dbReference type="InterPro" id="IPR022385">
    <property type="entry name" value="Rhs_assc_core"/>
</dbReference>
<evidence type="ECO:0000313" key="3">
    <source>
        <dbReference type="Proteomes" id="UP000050297"/>
    </source>
</evidence>
<dbReference type="RefSeq" id="WP_053275581.1">
    <property type="nucleotide sequence ID" value="NZ_LGAR01000065.1"/>
</dbReference>
<dbReference type="PANTHER" id="PTHR32305">
    <property type="match status" value="1"/>
</dbReference>
<evidence type="ECO:0000313" key="2">
    <source>
        <dbReference type="EMBL" id="KPW12742.1"/>
    </source>
</evidence>